<dbReference type="PANTHER" id="PTHR46082:SF6">
    <property type="entry name" value="AAA+ ATPASE DOMAIN-CONTAINING PROTEIN-RELATED"/>
    <property type="match status" value="1"/>
</dbReference>
<evidence type="ECO:0008006" key="4">
    <source>
        <dbReference type="Google" id="ProtNLM"/>
    </source>
</evidence>
<comment type="caution">
    <text evidence="2">The sequence shown here is derived from an EMBL/GenBank/DDBJ whole genome shotgun (WGS) entry which is preliminary data.</text>
</comment>
<dbReference type="InterPro" id="IPR053137">
    <property type="entry name" value="NLR-like"/>
</dbReference>
<dbReference type="Pfam" id="PF13424">
    <property type="entry name" value="TPR_12"/>
    <property type="match status" value="3"/>
</dbReference>
<evidence type="ECO:0000256" key="1">
    <source>
        <dbReference type="SAM" id="MobiDB-lite"/>
    </source>
</evidence>
<accession>A0A1Q4V428</accession>
<dbReference type="SUPFAM" id="SSF52540">
    <property type="entry name" value="P-loop containing nucleoside triphosphate hydrolases"/>
    <property type="match status" value="2"/>
</dbReference>
<name>A0A1Q4V428_9ACTN</name>
<dbReference type="InterPro" id="IPR027417">
    <property type="entry name" value="P-loop_NTPase"/>
</dbReference>
<proteinExistence type="predicted"/>
<dbReference type="STRING" id="1048205.AB852_23165"/>
<dbReference type="PANTHER" id="PTHR46082">
    <property type="entry name" value="ATP/GTP-BINDING PROTEIN-RELATED"/>
    <property type="match status" value="1"/>
</dbReference>
<dbReference type="InterPro" id="IPR011990">
    <property type="entry name" value="TPR-like_helical_dom_sf"/>
</dbReference>
<dbReference type="AlphaFoldDB" id="A0A1Q4V428"/>
<organism evidence="2 3">
    <name type="scientific">Streptomyces uncialis</name>
    <dbReference type="NCBI Taxonomy" id="1048205"/>
    <lineage>
        <taxon>Bacteria</taxon>
        <taxon>Bacillati</taxon>
        <taxon>Actinomycetota</taxon>
        <taxon>Actinomycetes</taxon>
        <taxon>Kitasatosporales</taxon>
        <taxon>Streptomycetaceae</taxon>
        <taxon>Streptomyces</taxon>
    </lineage>
</organism>
<evidence type="ECO:0000313" key="2">
    <source>
        <dbReference type="EMBL" id="OKH92561.1"/>
    </source>
</evidence>
<reference evidence="2 3" key="1">
    <citation type="submission" date="2015-06" db="EMBL/GenBank/DDBJ databases">
        <title>Cloning and characterization of the uncialamcin biosynthetic gene cluster.</title>
        <authorList>
            <person name="Yan X."/>
            <person name="Huang T."/>
            <person name="Ge H."/>
            <person name="Shen B."/>
        </authorList>
    </citation>
    <scope>NUCLEOTIDE SEQUENCE [LARGE SCALE GENOMIC DNA]</scope>
    <source>
        <strain evidence="2 3">DCA2648</strain>
    </source>
</reference>
<keyword evidence="3" id="KW-1185">Reference proteome</keyword>
<dbReference type="Proteomes" id="UP000186455">
    <property type="component" value="Unassembled WGS sequence"/>
</dbReference>
<dbReference type="Gene3D" id="1.25.40.10">
    <property type="entry name" value="Tetratricopeptide repeat domain"/>
    <property type="match status" value="2"/>
</dbReference>
<sequence length="1234" mass="134009">MTAQEDRESRSRVTLFCSAAENIGQTTTLLNAALILAESGRRVLIVEVQGTGVRASRYLGALTDRPPRDTGAPDIPGTGVRRPSVWDLRAHGRGLQLSTLAVADVRTLASLFGRDPGLTPGHPYFERYDEILIDAPAPRGPRERAALAPLPHVLVTCFTLSSWLIEGAAALARDLRRRATDRIGVLAVGLKADSRANDQLRTSRALIRDCFEDLSDGPGAHYVEFPYDPQYTESDVLAVGAEPPGTQEGLRPRFVRLAAELARSRPARLSEVTLLHTPRHIAWAEWIEAQLESSGVRVNSSGFDRFTGEAPGQGSMLLALSPIGVTPEQADALAALSHPDIRMVLVDAEPLPRGLSHHEQVVLRRLTEPEALRALRRGLHLPSGGELPGAVSRFPRLPPYTNLRPRNLAFIGRDPVFEKLRGALATAAVARTRCVLMGPPGIGKSQTAMEYCHRFSGDYDIVWWVRADTAGAVRRGLTRLAERLGLPTVGDVPATVLAHLRARDHGSWLLVYDDVRDPALLADPRLAPGNADGGHVLVTTRPTEGPHGGHLVEVPPFSREESRALLTRAVRGLSTKDAGDVSAAVGHVPLMVRLAAAWLEDAATRVMALNRPRAAAVKEAAGQFNVEFTAEQDRLLQEHRSVPLARVMLEVALASLRRSPGAEAWSQERGDSSVMVWLLECCALLTESGASLPLLRSQQMRAAIARHTTDRDGPADHTRLSSLVSDAHMVDVALWTMARYGLVEVDFARPDRPVRQHQVLRDTVLERMGATRAAREIELRAAIAEYSFGGPPGRPTAEASDQLARQLTALRFWEDDQPEVRQRLIEHLLTLARTRDELRLREVLELGASAEAHWRTSGSSAELLRLHQVMAAALRLLGRYAEASRHARTALRGYRAAFGPHHPRTLLSLDAYGAILRADGHFADALAQGRSVVRGLREILGPEHLLTAQVEHNLAVSELLTGNAAQALDRLQDQLGRRRAIGGPDDERAWGVVITLASAHRVLGQHRESFDLLKEYLAGPGGASAAFSERAVTETGLAVSERRLGNPRGARERDGRVLADCMRFLGPTSPVTLRSRFSLAGDLHALGEHEAAAEQSARCVELLRTLVGTDHPFTQLGQMQLATHHRSAGRPEQALEGALAAHEELNARLGPTHPWTLTALSCLGNVHIALNDPDEAVRLEELALDGYDEIGLGEHPDRALVAANLLDSLARTGQGTPGAGGAPRGDIDLEMSDV</sequence>
<protein>
    <recommendedName>
        <fullName evidence="4">Tetratricopeptide repeat protein</fullName>
    </recommendedName>
</protein>
<dbReference type="SUPFAM" id="SSF48452">
    <property type="entry name" value="TPR-like"/>
    <property type="match status" value="2"/>
</dbReference>
<dbReference type="NCBIfam" id="NF040586">
    <property type="entry name" value="FxSxx_TPR"/>
    <property type="match status" value="1"/>
</dbReference>
<dbReference type="EMBL" id="LFBV01000006">
    <property type="protein sequence ID" value="OKH92561.1"/>
    <property type="molecule type" value="Genomic_DNA"/>
</dbReference>
<feature type="region of interest" description="Disordered" evidence="1">
    <location>
        <begin position="1212"/>
        <end position="1234"/>
    </location>
</feature>
<evidence type="ECO:0000313" key="3">
    <source>
        <dbReference type="Proteomes" id="UP000186455"/>
    </source>
</evidence>
<gene>
    <name evidence="2" type="ORF">AB852_23165</name>
</gene>
<dbReference type="Gene3D" id="3.40.50.300">
    <property type="entry name" value="P-loop containing nucleotide triphosphate hydrolases"/>
    <property type="match status" value="2"/>
</dbReference>